<reference evidence="1" key="1">
    <citation type="submission" date="2018-04" db="EMBL/GenBank/DDBJ databases">
        <title>Whole genome sequencing of Hypsizygus marmoreus.</title>
        <authorList>
            <person name="Choi I.-G."/>
            <person name="Min B."/>
            <person name="Kim J.-G."/>
            <person name="Kim S."/>
            <person name="Oh Y.-L."/>
            <person name="Kong W.-S."/>
            <person name="Park H."/>
            <person name="Jeong J."/>
            <person name="Song E.-S."/>
        </authorList>
    </citation>
    <scope>NUCLEOTIDE SEQUENCE [LARGE SCALE GENOMIC DNA]</scope>
    <source>
        <strain evidence="1">51987-8</strain>
    </source>
</reference>
<dbReference type="Proteomes" id="UP000076154">
    <property type="component" value="Unassembled WGS sequence"/>
</dbReference>
<dbReference type="Gene3D" id="1.20.1280.50">
    <property type="match status" value="1"/>
</dbReference>
<proteinExistence type="predicted"/>
<organism evidence="1 2">
    <name type="scientific">Hypsizygus marmoreus</name>
    <name type="common">White beech mushroom</name>
    <name type="synonym">Agaricus marmoreus</name>
    <dbReference type="NCBI Taxonomy" id="39966"/>
    <lineage>
        <taxon>Eukaryota</taxon>
        <taxon>Fungi</taxon>
        <taxon>Dikarya</taxon>
        <taxon>Basidiomycota</taxon>
        <taxon>Agaricomycotina</taxon>
        <taxon>Agaricomycetes</taxon>
        <taxon>Agaricomycetidae</taxon>
        <taxon>Agaricales</taxon>
        <taxon>Tricholomatineae</taxon>
        <taxon>Lyophyllaceae</taxon>
        <taxon>Hypsizygus</taxon>
    </lineage>
</organism>
<gene>
    <name evidence="1" type="ORF">Hypma_003916</name>
</gene>
<keyword evidence="2" id="KW-1185">Reference proteome</keyword>
<protein>
    <submittedName>
        <fullName evidence="1">Uncharacterized protein</fullName>
    </submittedName>
</protein>
<dbReference type="OrthoDB" id="3268380at2759"/>
<sequence>MPFEGKLFRTSLVHWGQQRQTTVLSHEAHLETLTRLVDTKSDLAFLDTELAKILNVLREPMALRKRLYSRILDYHAATSPQRKLPNEILSLIFTHCMTGPIHVPVAFKEAPRNTSHVCSRWRQVSLAQRDLWKNILIYFDVFLLRRWNSHFACGSMMEELLRRSSSKLISLTFAVSNGGPIKIDFDQVSNYIVDHAHRIQKLSICDEDCSDRELPRDAFDSFENVSFSALESLVVDIPIRNLPCPIHWPQLSHLEIDDRSQGFDFTALRLLLEKCNKSLLL</sequence>
<accession>A0A369K6P3</accession>
<comment type="caution">
    <text evidence="1">The sequence shown here is derived from an EMBL/GenBank/DDBJ whole genome shotgun (WGS) entry which is preliminary data.</text>
</comment>
<dbReference type="EMBL" id="LUEZ02000015">
    <property type="protein sequence ID" value="RDB27503.1"/>
    <property type="molecule type" value="Genomic_DNA"/>
</dbReference>
<evidence type="ECO:0000313" key="2">
    <source>
        <dbReference type="Proteomes" id="UP000076154"/>
    </source>
</evidence>
<name>A0A369K6P3_HYPMA</name>
<dbReference type="AlphaFoldDB" id="A0A369K6P3"/>
<evidence type="ECO:0000313" key="1">
    <source>
        <dbReference type="EMBL" id="RDB27503.1"/>
    </source>
</evidence>
<dbReference type="InParanoid" id="A0A369K6P3"/>